<gene>
    <name evidence="2" type="ORF">M5K25_002124</name>
</gene>
<comment type="caution">
    <text evidence="2">The sequence shown here is derived from an EMBL/GenBank/DDBJ whole genome shotgun (WGS) entry which is preliminary data.</text>
</comment>
<proteinExistence type="predicted"/>
<evidence type="ECO:0000313" key="3">
    <source>
        <dbReference type="Proteomes" id="UP001552299"/>
    </source>
</evidence>
<organism evidence="2 3">
    <name type="scientific">Dendrobium thyrsiflorum</name>
    <name type="common">Pinecone-like raceme dendrobium</name>
    <name type="synonym">Orchid</name>
    <dbReference type="NCBI Taxonomy" id="117978"/>
    <lineage>
        <taxon>Eukaryota</taxon>
        <taxon>Viridiplantae</taxon>
        <taxon>Streptophyta</taxon>
        <taxon>Embryophyta</taxon>
        <taxon>Tracheophyta</taxon>
        <taxon>Spermatophyta</taxon>
        <taxon>Magnoliopsida</taxon>
        <taxon>Liliopsida</taxon>
        <taxon>Asparagales</taxon>
        <taxon>Orchidaceae</taxon>
        <taxon>Epidendroideae</taxon>
        <taxon>Malaxideae</taxon>
        <taxon>Dendrobiinae</taxon>
        <taxon>Dendrobium</taxon>
    </lineage>
</organism>
<dbReference type="EMBL" id="JANQDX010000002">
    <property type="protein sequence ID" value="KAL0927901.1"/>
    <property type="molecule type" value="Genomic_DNA"/>
</dbReference>
<sequence>MSKITIRGSSVAKKGLQLMDLPPMDLQLGITRSQKVEASSSPSQVASGLERQKDNKQHDEH</sequence>
<protein>
    <submittedName>
        <fullName evidence="2">Uncharacterized protein</fullName>
    </submittedName>
</protein>
<feature type="compositionally biased region" description="Polar residues" evidence="1">
    <location>
        <begin position="33"/>
        <end position="46"/>
    </location>
</feature>
<dbReference type="AlphaFoldDB" id="A0ABD0VSM6"/>
<evidence type="ECO:0000256" key="1">
    <source>
        <dbReference type="SAM" id="MobiDB-lite"/>
    </source>
</evidence>
<dbReference type="Proteomes" id="UP001552299">
    <property type="component" value="Unassembled WGS sequence"/>
</dbReference>
<keyword evidence="3" id="KW-1185">Reference proteome</keyword>
<name>A0ABD0VSM6_DENTH</name>
<feature type="compositionally biased region" description="Basic and acidic residues" evidence="1">
    <location>
        <begin position="50"/>
        <end position="61"/>
    </location>
</feature>
<reference evidence="2 3" key="1">
    <citation type="journal article" date="2024" name="Plant Biotechnol. J.">
        <title>Dendrobium thyrsiflorum genome and its molecular insights into genes involved in important horticultural traits.</title>
        <authorList>
            <person name="Chen B."/>
            <person name="Wang J.Y."/>
            <person name="Zheng P.J."/>
            <person name="Li K.L."/>
            <person name="Liang Y.M."/>
            <person name="Chen X.F."/>
            <person name="Zhang C."/>
            <person name="Zhao X."/>
            <person name="He X."/>
            <person name="Zhang G.Q."/>
            <person name="Liu Z.J."/>
            <person name="Xu Q."/>
        </authorList>
    </citation>
    <scope>NUCLEOTIDE SEQUENCE [LARGE SCALE GENOMIC DNA]</scope>
    <source>
        <strain evidence="2">GZMU011</strain>
    </source>
</reference>
<evidence type="ECO:0000313" key="2">
    <source>
        <dbReference type="EMBL" id="KAL0927901.1"/>
    </source>
</evidence>
<accession>A0ABD0VSM6</accession>
<feature type="region of interest" description="Disordered" evidence="1">
    <location>
        <begin position="33"/>
        <end position="61"/>
    </location>
</feature>